<dbReference type="STRING" id="34086.SAMN04488084_104302"/>
<evidence type="ECO:0000256" key="1">
    <source>
        <dbReference type="SAM" id="MobiDB-lite"/>
    </source>
</evidence>
<sequence>MKRETYFLLIPMALLIMQSCSSPDRKDRDESETAKSAVVASTADTTDRAQAATADVSMNGDEKKFVLNAASSSLLEEAAAAVVVQKSQNQEIKGLADRLKKEYAKINMDVTKIASGKGMEGPALLSEVQQKQVDDLKNLSGRALDVQYLKMQIKTQADAVALYTDGAKLNNADLRSFAAQALPAVKENWEAAKKIGSKLNLSNTNNGDDLLNISQEDVKK</sequence>
<dbReference type="PROSITE" id="PS51257">
    <property type="entry name" value="PROKAR_LIPOPROTEIN"/>
    <property type="match status" value="1"/>
</dbReference>
<feature type="compositionally biased region" description="Basic and acidic residues" evidence="1">
    <location>
        <begin position="23"/>
        <end position="33"/>
    </location>
</feature>
<name>A0A1I2FZ67_9SPHI</name>
<dbReference type="EMBL" id="FONS01000005">
    <property type="protein sequence ID" value="SFF10213.1"/>
    <property type="molecule type" value="Genomic_DNA"/>
</dbReference>
<protein>
    <submittedName>
        <fullName evidence="3">Predicted outer membrane protein</fullName>
    </submittedName>
</protein>
<accession>A0A1I2FZ67</accession>
<dbReference type="InterPro" id="IPR025419">
    <property type="entry name" value="DUF4142"/>
</dbReference>
<gene>
    <name evidence="3" type="ORF">SAMN03003324_02385</name>
</gene>
<dbReference type="AlphaFoldDB" id="A0A1I2FZ67"/>
<dbReference type="Proteomes" id="UP000183129">
    <property type="component" value="Unassembled WGS sequence"/>
</dbReference>
<proteinExistence type="predicted"/>
<feature type="region of interest" description="Disordered" evidence="1">
    <location>
        <begin position="21"/>
        <end position="44"/>
    </location>
</feature>
<dbReference type="RefSeq" id="WP_083332057.1">
    <property type="nucleotide sequence ID" value="NZ_FNGZ01000004.1"/>
</dbReference>
<dbReference type="PANTHER" id="PTHR38593">
    <property type="entry name" value="BLR2558 PROTEIN"/>
    <property type="match status" value="1"/>
</dbReference>
<dbReference type="Gene3D" id="1.20.1260.10">
    <property type="match status" value="1"/>
</dbReference>
<dbReference type="InterPro" id="IPR012347">
    <property type="entry name" value="Ferritin-like"/>
</dbReference>
<dbReference type="Pfam" id="PF13628">
    <property type="entry name" value="DUF4142"/>
    <property type="match status" value="1"/>
</dbReference>
<organism evidence="3 4">
    <name type="scientific">Pedobacter antarcticus</name>
    <dbReference type="NCBI Taxonomy" id="34086"/>
    <lineage>
        <taxon>Bacteria</taxon>
        <taxon>Pseudomonadati</taxon>
        <taxon>Bacteroidota</taxon>
        <taxon>Sphingobacteriia</taxon>
        <taxon>Sphingobacteriales</taxon>
        <taxon>Sphingobacteriaceae</taxon>
        <taxon>Pedobacter</taxon>
    </lineage>
</organism>
<evidence type="ECO:0000259" key="2">
    <source>
        <dbReference type="Pfam" id="PF13628"/>
    </source>
</evidence>
<evidence type="ECO:0000313" key="4">
    <source>
        <dbReference type="Proteomes" id="UP000183129"/>
    </source>
</evidence>
<dbReference type="PANTHER" id="PTHR38593:SF1">
    <property type="entry name" value="BLR2558 PROTEIN"/>
    <property type="match status" value="1"/>
</dbReference>
<evidence type="ECO:0000313" key="3">
    <source>
        <dbReference type="EMBL" id="SFF10213.1"/>
    </source>
</evidence>
<feature type="domain" description="DUF4142" evidence="2">
    <location>
        <begin position="62"/>
        <end position="195"/>
    </location>
</feature>
<reference evidence="3 4" key="1">
    <citation type="submission" date="2016-10" db="EMBL/GenBank/DDBJ databases">
        <authorList>
            <person name="de Groot N.N."/>
        </authorList>
    </citation>
    <scope>NUCLEOTIDE SEQUENCE [LARGE SCALE GENOMIC DNA]</scope>
    <source>
        <strain evidence="3 4">ATCC 51969</strain>
    </source>
</reference>